<feature type="transmembrane region" description="Helical" evidence="5">
    <location>
        <begin position="143"/>
        <end position="164"/>
    </location>
</feature>
<gene>
    <name evidence="7" type="ORF">EFW17_01685</name>
</gene>
<sequence>MKASTDPTPPRGSTLVLVLCGVLILFDGYDLVVYGNVVPALLAEPGWGLTEVDAGRIASLTLVGMSVGALLAGLLADRFGRRRVIMMSVLVFSTSMAACALATLPLLFEVARALGGVGLGAMFPSATALIMEFARPGRQAMSYSLAFFGYLIGGIAAAGLGMLLIEQFGWRTMFWIGAVPLLLFPVLLRHLPESPAWLVSRGRREEAHRIAERSGLDTAPLVPRPAGGSTWSAVFAPGYRTATVTLWLIQFCSLLLVTGMVTWLPSMMHQIGYSLGFALGFVLILNCGAAIGAVVAARSADRIGAKKPVVALFVLGGAGLFILALQPQPLIAFALIAVAGAGTLGAQILVNAFGASLYPDAVRGSGLGWALAVGRTGAIAGPVVFGAVMATDSGAITNFYVLAGIGVLGALLAACLPLTPAAREAISRMRRETRKTAVPPVH</sequence>
<accession>A0A3N0EI30</accession>
<dbReference type="InterPro" id="IPR036259">
    <property type="entry name" value="MFS_trans_sf"/>
</dbReference>
<dbReference type="EMBL" id="RJMB01000001">
    <property type="protein sequence ID" value="RNL87548.1"/>
    <property type="molecule type" value="Genomic_DNA"/>
</dbReference>
<name>A0A3N0EI30_9ACTN</name>
<feature type="transmembrane region" description="Helical" evidence="5">
    <location>
        <begin position="57"/>
        <end position="77"/>
    </location>
</feature>
<dbReference type="PROSITE" id="PS00216">
    <property type="entry name" value="SUGAR_TRANSPORT_1"/>
    <property type="match status" value="1"/>
</dbReference>
<evidence type="ECO:0000313" key="7">
    <source>
        <dbReference type="EMBL" id="RNL87548.1"/>
    </source>
</evidence>
<dbReference type="OrthoDB" id="9787026at2"/>
<comment type="caution">
    <text evidence="7">The sequence shown here is derived from an EMBL/GenBank/DDBJ whole genome shotgun (WGS) entry which is preliminary data.</text>
</comment>
<dbReference type="PANTHER" id="PTHR23508">
    <property type="entry name" value="CARBOXYLIC ACID TRANSPORTER PROTEIN HOMOLOG"/>
    <property type="match status" value="1"/>
</dbReference>
<dbReference type="Gene3D" id="1.20.1250.20">
    <property type="entry name" value="MFS general substrate transporter like domains"/>
    <property type="match status" value="1"/>
</dbReference>
<feature type="transmembrane region" description="Helical" evidence="5">
    <location>
        <begin position="271"/>
        <end position="297"/>
    </location>
</feature>
<dbReference type="InterPro" id="IPR011701">
    <property type="entry name" value="MFS"/>
</dbReference>
<feature type="transmembrane region" description="Helical" evidence="5">
    <location>
        <begin position="113"/>
        <end position="131"/>
    </location>
</feature>
<keyword evidence="8" id="KW-1185">Reference proteome</keyword>
<keyword evidence="3 5" id="KW-1133">Transmembrane helix</keyword>
<evidence type="ECO:0000256" key="4">
    <source>
        <dbReference type="ARBA" id="ARBA00023136"/>
    </source>
</evidence>
<feature type="transmembrane region" description="Helical" evidence="5">
    <location>
        <begin position="366"/>
        <end position="387"/>
    </location>
</feature>
<dbReference type="InterPro" id="IPR020846">
    <property type="entry name" value="MFS_dom"/>
</dbReference>
<reference evidence="7 8" key="1">
    <citation type="submission" date="2018-11" db="EMBL/GenBank/DDBJ databases">
        <title>The genome draft of YIM 96095.</title>
        <authorList>
            <person name="Tang S.-K."/>
            <person name="Chunyu W.-X."/>
            <person name="Feng Y.-Z."/>
        </authorList>
    </citation>
    <scope>NUCLEOTIDE SEQUENCE [LARGE SCALE GENOMIC DNA]</scope>
    <source>
        <strain evidence="7 8">YIM 96095</strain>
    </source>
</reference>
<protein>
    <submittedName>
        <fullName evidence="7">MFS transporter</fullName>
    </submittedName>
</protein>
<feature type="transmembrane region" description="Helical" evidence="5">
    <location>
        <begin position="331"/>
        <end position="354"/>
    </location>
</feature>
<proteinExistence type="predicted"/>
<dbReference type="SUPFAM" id="SSF103473">
    <property type="entry name" value="MFS general substrate transporter"/>
    <property type="match status" value="1"/>
</dbReference>
<dbReference type="CDD" id="cd17365">
    <property type="entry name" value="MFS_PcaK_like"/>
    <property type="match status" value="1"/>
</dbReference>
<dbReference type="RefSeq" id="WP_123199413.1">
    <property type="nucleotide sequence ID" value="NZ_RJMB01000001.1"/>
</dbReference>
<feature type="transmembrane region" description="Helical" evidence="5">
    <location>
        <begin position="84"/>
        <end position="107"/>
    </location>
</feature>
<feature type="transmembrane region" description="Helical" evidence="5">
    <location>
        <begin position="12"/>
        <end position="37"/>
    </location>
</feature>
<dbReference type="GO" id="GO:0046943">
    <property type="term" value="F:carboxylic acid transmembrane transporter activity"/>
    <property type="evidence" value="ECO:0007669"/>
    <property type="project" value="TreeGrafter"/>
</dbReference>
<dbReference type="PROSITE" id="PS50850">
    <property type="entry name" value="MFS"/>
    <property type="match status" value="1"/>
</dbReference>
<feature type="transmembrane region" description="Helical" evidence="5">
    <location>
        <begin position="399"/>
        <end position="421"/>
    </location>
</feature>
<evidence type="ECO:0000256" key="3">
    <source>
        <dbReference type="ARBA" id="ARBA00022989"/>
    </source>
</evidence>
<evidence type="ECO:0000256" key="2">
    <source>
        <dbReference type="ARBA" id="ARBA00022692"/>
    </source>
</evidence>
<dbReference type="InterPro" id="IPR005829">
    <property type="entry name" value="Sugar_transporter_CS"/>
</dbReference>
<evidence type="ECO:0000313" key="8">
    <source>
        <dbReference type="Proteomes" id="UP000269198"/>
    </source>
</evidence>
<keyword evidence="2 5" id="KW-0812">Transmembrane</keyword>
<dbReference type="GO" id="GO:0005886">
    <property type="term" value="C:plasma membrane"/>
    <property type="evidence" value="ECO:0007669"/>
    <property type="project" value="UniProtKB-SubCell"/>
</dbReference>
<comment type="subcellular location">
    <subcellularLocation>
        <location evidence="1">Cell membrane</location>
        <topology evidence="1">Multi-pass membrane protein</topology>
    </subcellularLocation>
</comment>
<keyword evidence="4 5" id="KW-0472">Membrane</keyword>
<dbReference type="Pfam" id="PF07690">
    <property type="entry name" value="MFS_1"/>
    <property type="match status" value="1"/>
</dbReference>
<evidence type="ECO:0000259" key="6">
    <source>
        <dbReference type="PROSITE" id="PS50850"/>
    </source>
</evidence>
<dbReference type="Proteomes" id="UP000269198">
    <property type="component" value="Unassembled WGS sequence"/>
</dbReference>
<feature type="transmembrane region" description="Helical" evidence="5">
    <location>
        <begin position="244"/>
        <end position="265"/>
    </location>
</feature>
<feature type="transmembrane region" description="Helical" evidence="5">
    <location>
        <begin position="309"/>
        <end position="325"/>
    </location>
</feature>
<dbReference type="AlphaFoldDB" id="A0A3N0EI30"/>
<evidence type="ECO:0000256" key="5">
    <source>
        <dbReference type="SAM" id="Phobius"/>
    </source>
</evidence>
<feature type="domain" description="Major facilitator superfamily (MFS) profile" evidence="6">
    <location>
        <begin position="16"/>
        <end position="421"/>
    </location>
</feature>
<feature type="transmembrane region" description="Helical" evidence="5">
    <location>
        <begin position="170"/>
        <end position="188"/>
    </location>
</feature>
<dbReference type="PANTHER" id="PTHR23508:SF10">
    <property type="entry name" value="CARBOXYLIC ACID TRANSPORTER PROTEIN HOMOLOG"/>
    <property type="match status" value="1"/>
</dbReference>
<evidence type="ECO:0000256" key="1">
    <source>
        <dbReference type="ARBA" id="ARBA00004651"/>
    </source>
</evidence>
<organism evidence="7 8">
    <name type="scientific">Halostreptopolyspora alba</name>
    <dbReference type="NCBI Taxonomy" id="2487137"/>
    <lineage>
        <taxon>Bacteria</taxon>
        <taxon>Bacillati</taxon>
        <taxon>Actinomycetota</taxon>
        <taxon>Actinomycetes</taxon>
        <taxon>Streptosporangiales</taxon>
        <taxon>Nocardiopsidaceae</taxon>
        <taxon>Halostreptopolyspora</taxon>
    </lineage>
</organism>